<organism evidence="1 2">
    <name type="scientific">Acropora cervicornis</name>
    <name type="common">Staghorn coral</name>
    <dbReference type="NCBI Taxonomy" id="6130"/>
    <lineage>
        <taxon>Eukaryota</taxon>
        <taxon>Metazoa</taxon>
        <taxon>Cnidaria</taxon>
        <taxon>Anthozoa</taxon>
        <taxon>Hexacorallia</taxon>
        <taxon>Scleractinia</taxon>
        <taxon>Astrocoeniina</taxon>
        <taxon>Acroporidae</taxon>
        <taxon>Acropora</taxon>
    </lineage>
</organism>
<name>A0AAD9UZK0_ACRCE</name>
<proteinExistence type="predicted"/>
<sequence>MFMTSLVQQRSMINIKATVEKHHAIDPGLLGAHALSVCDIEPTYFGIGKGTVLKILKQC</sequence>
<dbReference type="AlphaFoldDB" id="A0AAD9UZK0"/>
<dbReference type="Proteomes" id="UP001249851">
    <property type="component" value="Unassembled WGS sequence"/>
</dbReference>
<keyword evidence="2" id="KW-1185">Reference proteome</keyword>
<reference evidence="1" key="2">
    <citation type="journal article" date="2023" name="Science">
        <title>Genomic signatures of disease resistance in endangered staghorn corals.</title>
        <authorList>
            <person name="Vollmer S.V."/>
            <person name="Selwyn J.D."/>
            <person name="Despard B.A."/>
            <person name="Roesel C.L."/>
        </authorList>
    </citation>
    <scope>NUCLEOTIDE SEQUENCE</scope>
    <source>
        <strain evidence="1">K2</strain>
    </source>
</reference>
<evidence type="ECO:0000313" key="2">
    <source>
        <dbReference type="Proteomes" id="UP001249851"/>
    </source>
</evidence>
<gene>
    <name evidence="1" type="ORF">P5673_022305</name>
</gene>
<dbReference type="EMBL" id="JARQWQ010000060">
    <property type="protein sequence ID" value="KAK2555738.1"/>
    <property type="molecule type" value="Genomic_DNA"/>
</dbReference>
<protein>
    <submittedName>
        <fullName evidence="1">Uncharacterized protein</fullName>
    </submittedName>
</protein>
<comment type="caution">
    <text evidence="1">The sequence shown here is derived from an EMBL/GenBank/DDBJ whole genome shotgun (WGS) entry which is preliminary data.</text>
</comment>
<accession>A0AAD9UZK0</accession>
<reference evidence="1" key="1">
    <citation type="journal article" date="2023" name="G3 (Bethesda)">
        <title>Whole genome assembly and annotation of the endangered Caribbean coral Acropora cervicornis.</title>
        <authorList>
            <person name="Selwyn J.D."/>
            <person name="Vollmer S.V."/>
        </authorList>
    </citation>
    <scope>NUCLEOTIDE SEQUENCE</scope>
    <source>
        <strain evidence="1">K2</strain>
    </source>
</reference>
<evidence type="ECO:0000313" key="1">
    <source>
        <dbReference type="EMBL" id="KAK2555738.1"/>
    </source>
</evidence>